<proteinExistence type="predicted"/>
<comment type="caution">
    <text evidence="1">The sequence shown here is derived from an EMBL/GenBank/DDBJ whole genome shotgun (WGS) entry which is preliminary data.</text>
</comment>
<dbReference type="Proteomes" id="UP000037685">
    <property type="component" value="Unassembled WGS sequence"/>
</dbReference>
<sequence>MEDLKALLKNPLAYVARRAEAWAKPLRGAWLLGVASGFLWPEAPPPKDAAALFRRLEGAWRESEAYFLDTGLDFPLLVSEWAREALEAREARKTPIPYQEMRGAFQQGQEVGRLLRRRLG</sequence>
<dbReference type="RefSeq" id="WP_053767763.1">
    <property type="nucleotide sequence ID" value="NZ_LHCI01000106.1"/>
</dbReference>
<dbReference type="PATRIC" id="fig|271.14.peg.1392"/>
<dbReference type="AlphaFoldDB" id="A0A0N0BLV6"/>
<name>A0A0N0BLV6_THEAQ</name>
<dbReference type="EMBL" id="LHCI01000106">
    <property type="protein sequence ID" value="KOX90130.1"/>
    <property type="molecule type" value="Genomic_DNA"/>
</dbReference>
<reference evidence="2" key="1">
    <citation type="submission" date="2015-07" db="EMBL/GenBank/DDBJ databases">
        <authorList>
            <person name="Zylicz-Stachula A."/>
            <person name="Jezewska-Frackowiak J."/>
            <person name="Czajkowska E."/>
            <person name="Skowron P.M."/>
        </authorList>
    </citation>
    <scope>NUCLEOTIDE SEQUENCE [LARGE SCALE GENOMIC DNA]</scope>
    <source>
        <strain evidence="2">ATCC 25104 / DSM 625 / JCM 10724 / NBRC 103206 / NCIMB 11243 / YT-1</strain>
    </source>
</reference>
<gene>
    <name evidence="1" type="ORF">BVI061214_01317</name>
</gene>
<protein>
    <submittedName>
        <fullName evidence="1">Uncharacterized protein</fullName>
    </submittedName>
</protein>
<evidence type="ECO:0000313" key="1">
    <source>
        <dbReference type="EMBL" id="KOX90130.1"/>
    </source>
</evidence>
<accession>A0A0N0BLV6</accession>
<organism evidence="1 2">
    <name type="scientific">Thermus aquaticus</name>
    <dbReference type="NCBI Taxonomy" id="271"/>
    <lineage>
        <taxon>Bacteria</taxon>
        <taxon>Thermotogati</taxon>
        <taxon>Deinococcota</taxon>
        <taxon>Deinococci</taxon>
        <taxon>Thermales</taxon>
        <taxon>Thermaceae</taxon>
        <taxon>Thermus</taxon>
    </lineage>
</organism>
<evidence type="ECO:0000313" key="2">
    <source>
        <dbReference type="Proteomes" id="UP000037685"/>
    </source>
</evidence>